<dbReference type="RefSeq" id="WP_188408775.1">
    <property type="nucleotide sequence ID" value="NZ_BMCP01000001.1"/>
</dbReference>
<feature type="region of interest" description="Disordered" evidence="1">
    <location>
        <begin position="30"/>
        <end position="71"/>
    </location>
</feature>
<keyword evidence="3" id="KW-1185">Reference proteome</keyword>
<dbReference type="Proteomes" id="UP000602745">
    <property type="component" value="Unassembled WGS sequence"/>
</dbReference>
<protein>
    <submittedName>
        <fullName evidence="2">Uncharacterized protein</fullName>
    </submittedName>
</protein>
<reference evidence="2" key="1">
    <citation type="journal article" date="2014" name="Int. J. Syst. Evol. Microbiol.">
        <title>Complete genome sequence of Corynebacterium casei LMG S-19264T (=DSM 44701T), isolated from a smear-ripened cheese.</title>
        <authorList>
            <consortium name="US DOE Joint Genome Institute (JGI-PGF)"/>
            <person name="Walter F."/>
            <person name="Albersmeier A."/>
            <person name="Kalinowski J."/>
            <person name="Ruckert C."/>
        </authorList>
    </citation>
    <scope>NUCLEOTIDE SEQUENCE</scope>
    <source>
        <strain evidence="2">CCM 7684</strain>
    </source>
</reference>
<proteinExistence type="predicted"/>
<comment type="caution">
    <text evidence="2">The sequence shown here is derived from an EMBL/GenBank/DDBJ whole genome shotgun (WGS) entry which is preliminary data.</text>
</comment>
<gene>
    <name evidence="2" type="ORF">GCM10007276_12280</name>
</gene>
<evidence type="ECO:0000256" key="1">
    <source>
        <dbReference type="SAM" id="MobiDB-lite"/>
    </source>
</evidence>
<accession>A0A8J2VLH4</accession>
<evidence type="ECO:0000313" key="3">
    <source>
        <dbReference type="Proteomes" id="UP000602745"/>
    </source>
</evidence>
<name>A0A8J2VLH4_9RHOB</name>
<dbReference type="AlphaFoldDB" id="A0A8J2VLH4"/>
<feature type="compositionally biased region" description="Basic and acidic residues" evidence="1">
    <location>
        <begin position="38"/>
        <end position="71"/>
    </location>
</feature>
<evidence type="ECO:0000313" key="2">
    <source>
        <dbReference type="EMBL" id="GGE36355.1"/>
    </source>
</evidence>
<reference evidence="2" key="2">
    <citation type="submission" date="2020-09" db="EMBL/GenBank/DDBJ databases">
        <authorList>
            <person name="Sun Q."/>
            <person name="Sedlacek I."/>
        </authorList>
    </citation>
    <scope>NUCLEOTIDE SEQUENCE</scope>
    <source>
        <strain evidence="2">CCM 7684</strain>
    </source>
</reference>
<organism evidence="2 3">
    <name type="scientific">Agaricicola taiwanensis</name>
    <dbReference type="NCBI Taxonomy" id="591372"/>
    <lineage>
        <taxon>Bacteria</taxon>
        <taxon>Pseudomonadati</taxon>
        <taxon>Pseudomonadota</taxon>
        <taxon>Alphaproteobacteria</taxon>
        <taxon>Rhodobacterales</taxon>
        <taxon>Paracoccaceae</taxon>
        <taxon>Agaricicola</taxon>
    </lineage>
</organism>
<dbReference type="EMBL" id="BMCP01000001">
    <property type="protein sequence ID" value="GGE36355.1"/>
    <property type="molecule type" value="Genomic_DNA"/>
</dbReference>
<sequence length="109" mass="12255">MAQEKTTPTYGYAKDGTAKLFHLKEGEKLPAGYADSPAHYDTKDEKATKERGEDIDPDRVPPRIDENTAELPEKWEDLPWFALKKLCIGRTGETPKNKPDAIRLIKAEG</sequence>